<dbReference type="InterPro" id="IPR012337">
    <property type="entry name" value="RNaseH-like_sf"/>
</dbReference>
<dbReference type="SUPFAM" id="SSF56672">
    <property type="entry name" value="DNA/RNA polymerases"/>
    <property type="match status" value="1"/>
</dbReference>
<dbReference type="EMBL" id="BKCJ010005125">
    <property type="protein sequence ID" value="GEU65039.1"/>
    <property type="molecule type" value="Genomic_DNA"/>
</dbReference>
<comment type="caution">
    <text evidence="4">The sequence shown here is derived from an EMBL/GenBank/DDBJ whole genome shotgun (WGS) entry which is preliminary data.</text>
</comment>
<proteinExistence type="predicted"/>
<dbReference type="Gene3D" id="2.40.70.10">
    <property type="entry name" value="Acid Proteases"/>
    <property type="match status" value="1"/>
</dbReference>
<gene>
    <name evidence="4" type="ORF">Tci_037017</name>
</gene>
<dbReference type="InterPro" id="IPR001584">
    <property type="entry name" value="Integrase_cat-core"/>
</dbReference>
<evidence type="ECO:0000259" key="3">
    <source>
        <dbReference type="PROSITE" id="PS50994"/>
    </source>
</evidence>
<dbReference type="InterPro" id="IPR000195">
    <property type="entry name" value="Rab-GAP-TBC_dom"/>
</dbReference>
<feature type="region of interest" description="Disordered" evidence="1">
    <location>
        <begin position="343"/>
        <end position="366"/>
    </location>
</feature>
<dbReference type="GO" id="GO:0015074">
    <property type="term" value="P:DNA integration"/>
    <property type="evidence" value="ECO:0007669"/>
    <property type="project" value="InterPro"/>
</dbReference>
<protein>
    <submittedName>
        <fullName evidence="4">TBC1 domain family member 15-like isoform X1</fullName>
    </submittedName>
</protein>
<dbReference type="InterPro" id="IPR043128">
    <property type="entry name" value="Rev_trsase/Diguanyl_cyclase"/>
</dbReference>
<dbReference type="InterPro" id="IPR005162">
    <property type="entry name" value="Retrotrans_gag_dom"/>
</dbReference>
<dbReference type="InterPro" id="IPR021109">
    <property type="entry name" value="Peptidase_aspartic_dom_sf"/>
</dbReference>
<accession>A0A6L2LV82</accession>
<dbReference type="Pfam" id="PF03732">
    <property type="entry name" value="Retrotrans_gag"/>
    <property type="match status" value="1"/>
</dbReference>
<dbReference type="SUPFAM" id="SSF53098">
    <property type="entry name" value="Ribonuclease H-like"/>
    <property type="match status" value="1"/>
</dbReference>
<dbReference type="Gene3D" id="3.30.420.10">
    <property type="entry name" value="Ribonuclease H-like superfamily/Ribonuclease H"/>
    <property type="match status" value="1"/>
</dbReference>
<dbReference type="SUPFAM" id="SSF47923">
    <property type="entry name" value="Ypt/Rab-GAP domain of gyp1p"/>
    <property type="match status" value="1"/>
</dbReference>
<evidence type="ECO:0000256" key="1">
    <source>
        <dbReference type="SAM" id="MobiDB-lite"/>
    </source>
</evidence>
<dbReference type="InterPro" id="IPR035969">
    <property type="entry name" value="Rab-GAP_TBC_sf"/>
</dbReference>
<evidence type="ECO:0000259" key="2">
    <source>
        <dbReference type="PROSITE" id="PS50086"/>
    </source>
</evidence>
<dbReference type="Gene3D" id="1.10.340.70">
    <property type="match status" value="1"/>
</dbReference>
<reference evidence="4" key="1">
    <citation type="journal article" date="2019" name="Sci. Rep.">
        <title>Draft genome of Tanacetum cinerariifolium, the natural source of mosquito coil.</title>
        <authorList>
            <person name="Yamashiro T."/>
            <person name="Shiraishi A."/>
            <person name="Satake H."/>
            <person name="Nakayama K."/>
        </authorList>
    </citation>
    <scope>NUCLEOTIDE SEQUENCE</scope>
</reference>
<sequence>MADNRTMEELLQAPTKGYGEAIVILEINADRFEIKTNFLQLVQANPYHGFERENPHTHFNNFKRITSTLKFTDVPNDVIKLMMYPYSLEGTARVRYDKEPPNSILTWKDLVNKFMNQFFPPSKTTHLKNEISHFTQRFEDTFGEAWERFKEMLRASPHHGFTELSQIDTFYNGLNVNDQDSLNATAGGNLLSKTTREALQIIKNKSKVHYSSNKSNVSRMTTTSRENKTDDRIDKLTDQISTLVDIFAKKVVTPAPVKAVEESCVTCGRVHAYYNCPNTDSNQPSVYVAMGTYNQVAPQNRASNYMAPLGFASNQASTSGTLPSNTIPNPKGKMKTITTRSGVAYEGPSIPTPKKTLPKTNIPYPSRLNDQKLHEKATNQMEKFFQIFQDLHFDISFADALILMPKFASTIKSLLTNKDKLFELAKIPLNENCSAMLLKKLPEKLRDPGKFLIPCYFPRIDVCHALADLGASISLMPLSIWKKLSLPELTPTRMTLELADRSITHPKGVAKDVFIKVGKFHFSTDFVVVGIEADPRTTRYSSTYDDLSVNQIDIIDVAREEYTQEILGFSNNSSGGNPTSTFKPIISDSSPSFTPFEGSDFILEEIKAYLKDESISLKIDHADCDPVRRHQLRLNWEKCHFMVKEGIVLGHKISKNGLEDDRAKLDVIANLPYPTTVKDFANFHAGNFIVKGMSSQQKKKFFKDVKHYFWDDPYLFQICADQIIRWCVHDQEAYDILKACHEGPTGGHHGANFTTKKVFDAGFFWPTIYSDALNLVKSCDICQLPSSRGNRYILVAVDYLSKWVEAKALPTNDARVVVKFLKSLFARLETPRAIISDRGTCFYNDKFAKVMSKYRVTHRLSTAYHPQTSGQVEVSNRGLKRILERTVRENLELSQLDGPNFKVNGHRVKHYFGGDVPQLYESWKEQCKEIVPSVGSRKFVMTPLISDDGEPVEDNGTDLPKSNADSDKKVIKWKLSLHQIGLDVIRTDRALVYYKNEANQAKQWDVLAIYTWVDYNIGYLQGMNDICSLMVILLSDEEDSFWCFEHAMRKVRENFRSNATSMGVKSQLGILSQVMRVVDPTLHQHLEGLDGGEYLFAIRMLMVLKGFFFCRRPVMWAMEYNPNMFAEYTSNGSNEVVEAKLISKVLKQYGKYEQKTYRLEGQTKKVFLLVAGVLETKNKKLLSKISQRDEMPQNVIQVFEIFDVWGIDFMGPFVSSRGNSKQDAKPRLLQWVLLQQEFNITIHDKKGTENLAADHLSRLENSQKDMFENKDINEKFPLETFGKIFRGSTPWFFDFANFYAGNFIVKEMSSQQKKKSFKDVRHYFW</sequence>
<organism evidence="4">
    <name type="scientific">Tanacetum cinerariifolium</name>
    <name type="common">Dalmatian daisy</name>
    <name type="synonym">Chrysanthemum cinerariifolium</name>
    <dbReference type="NCBI Taxonomy" id="118510"/>
    <lineage>
        <taxon>Eukaryota</taxon>
        <taxon>Viridiplantae</taxon>
        <taxon>Streptophyta</taxon>
        <taxon>Embryophyta</taxon>
        <taxon>Tracheophyta</taxon>
        <taxon>Spermatophyta</taxon>
        <taxon>Magnoliopsida</taxon>
        <taxon>eudicotyledons</taxon>
        <taxon>Gunneridae</taxon>
        <taxon>Pentapetalae</taxon>
        <taxon>asterids</taxon>
        <taxon>campanulids</taxon>
        <taxon>Asterales</taxon>
        <taxon>Asteraceae</taxon>
        <taxon>Asteroideae</taxon>
        <taxon>Anthemideae</taxon>
        <taxon>Anthemidinae</taxon>
        <taxon>Tanacetum</taxon>
    </lineage>
</organism>
<name>A0A6L2LV82_TANCI</name>
<dbReference type="PROSITE" id="PS50086">
    <property type="entry name" value="TBC_RABGAP"/>
    <property type="match status" value="1"/>
</dbReference>
<evidence type="ECO:0000313" key="4">
    <source>
        <dbReference type="EMBL" id="GEU65039.1"/>
    </source>
</evidence>
<dbReference type="SMART" id="SM00164">
    <property type="entry name" value="TBC"/>
    <property type="match status" value="1"/>
</dbReference>
<feature type="non-terminal residue" evidence="4">
    <location>
        <position position="1325"/>
    </location>
</feature>
<dbReference type="Gene3D" id="3.30.70.270">
    <property type="match status" value="1"/>
</dbReference>
<dbReference type="InterPro" id="IPR052160">
    <property type="entry name" value="Gypsy_RT_Integrase-like"/>
</dbReference>
<dbReference type="PROSITE" id="PS50994">
    <property type="entry name" value="INTEGRASE"/>
    <property type="match status" value="1"/>
</dbReference>
<dbReference type="GO" id="GO:0003676">
    <property type="term" value="F:nucleic acid binding"/>
    <property type="evidence" value="ECO:0007669"/>
    <property type="project" value="InterPro"/>
</dbReference>
<dbReference type="Pfam" id="PF00566">
    <property type="entry name" value="RabGAP-TBC"/>
    <property type="match status" value="1"/>
</dbReference>
<dbReference type="InterPro" id="IPR043502">
    <property type="entry name" value="DNA/RNA_pol_sf"/>
</dbReference>
<feature type="domain" description="Integrase catalytic" evidence="3">
    <location>
        <begin position="769"/>
        <end position="925"/>
    </location>
</feature>
<dbReference type="CDD" id="cd00303">
    <property type="entry name" value="retropepsin_like"/>
    <property type="match status" value="1"/>
</dbReference>
<dbReference type="Pfam" id="PF00665">
    <property type="entry name" value="rve"/>
    <property type="match status" value="1"/>
</dbReference>
<dbReference type="InterPro" id="IPR036397">
    <property type="entry name" value="RNaseH_sf"/>
</dbReference>
<feature type="domain" description="Rab-GAP TBC" evidence="2">
    <location>
        <begin position="963"/>
        <end position="1128"/>
    </location>
</feature>
<dbReference type="Gene3D" id="1.10.8.270">
    <property type="entry name" value="putative rabgap domain of human tbc1 domain family member 14 like domains"/>
    <property type="match status" value="1"/>
</dbReference>
<dbReference type="PANTHER" id="PTHR47266">
    <property type="entry name" value="ENDONUCLEASE-RELATED"/>
    <property type="match status" value="1"/>
</dbReference>